<dbReference type="EMBL" id="LXLT01000021">
    <property type="protein sequence ID" value="OFD81391.1"/>
    <property type="molecule type" value="Genomic_DNA"/>
</dbReference>
<dbReference type="Gene3D" id="1.20.1290.10">
    <property type="entry name" value="AhpD-like"/>
    <property type="match status" value="1"/>
</dbReference>
<dbReference type="AlphaFoldDB" id="A0A1E8BA69"/>
<protein>
    <submittedName>
        <fullName evidence="2">Carboxymuconolactone decarboxylase</fullName>
    </submittedName>
</protein>
<dbReference type="Proteomes" id="UP000175706">
    <property type="component" value="Unassembled WGS sequence"/>
</dbReference>
<sequence length="110" mass="12672">MMNERIEFHVQKEMREIAPDFVNYSENILFEEVWRDPTLTLRERSLCTVSALISIGNTEQLPFHLQLAKQNGIKENEITALITHTAFYVGWPKAVAALNIVINSISRVEK</sequence>
<evidence type="ECO:0000313" key="2">
    <source>
        <dbReference type="EMBL" id="OFD81391.1"/>
    </source>
</evidence>
<comment type="caution">
    <text evidence="2">The sequence shown here is derived from an EMBL/GenBank/DDBJ whole genome shotgun (WGS) entry which is preliminary data.</text>
</comment>
<dbReference type="PANTHER" id="PTHR33570">
    <property type="entry name" value="4-CARBOXYMUCONOLACTONE DECARBOXYLASE FAMILY PROTEIN"/>
    <property type="match status" value="1"/>
</dbReference>
<evidence type="ECO:0000259" key="1">
    <source>
        <dbReference type="Pfam" id="PF02627"/>
    </source>
</evidence>
<dbReference type="InterPro" id="IPR052512">
    <property type="entry name" value="4CMD/NDH-1_regulator"/>
</dbReference>
<feature type="domain" description="Carboxymuconolactone decarboxylase-like" evidence="1">
    <location>
        <begin position="19"/>
        <end position="101"/>
    </location>
</feature>
<dbReference type="PATRIC" id="fig|86662.25.peg.1860"/>
<dbReference type="Pfam" id="PF02627">
    <property type="entry name" value="CMD"/>
    <property type="match status" value="1"/>
</dbReference>
<dbReference type="GO" id="GO:0051920">
    <property type="term" value="F:peroxiredoxin activity"/>
    <property type="evidence" value="ECO:0007669"/>
    <property type="project" value="InterPro"/>
</dbReference>
<accession>A0A1E8BA69</accession>
<dbReference type="InterPro" id="IPR029032">
    <property type="entry name" value="AhpD-like"/>
</dbReference>
<dbReference type="InterPro" id="IPR003779">
    <property type="entry name" value="CMD-like"/>
</dbReference>
<organism evidence="2 3">
    <name type="scientific">Bacillus mycoides</name>
    <dbReference type="NCBI Taxonomy" id="1405"/>
    <lineage>
        <taxon>Bacteria</taxon>
        <taxon>Bacillati</taxon>
        <taxon>Bacillota</taxon>
        <taxon>Bacilli</taxon>
        <taxon>Bacillales</taxon>
        <taxon>Bacillaceae</taxon>
        <taxon>Bacillus</taxon>
        <taxon>Bacillus cereus group</taxon>
    </lineage>
</organism>
<gene>
    <name evidence="2" type="ORF">BWGOE8_18650</name>
</gene>
<proteinExistence type="predicted"/>
<evidence type="ECO:0000313" key="3">
    <source>
        <dbReference type="Proteomes" id="UP000175706"/>
    </source>
</evidence>
<dbReference type="PANTHER" id="PTHR33570:SF9">
    <property type="entry name" value="BLL4600 PROTEIN"/>
    <property type="match status" value="1"/>
</dbReference>
<dbReference type="SUPFAM" id="SSF69118">
    <property type="entry name" value="AhpD-like"/>
    <property type="match status" value="1"/>
</dbReference>
<reference evidence="2 3" key="1">
    <citation type="submission" date="2016-05" db="EMBL/GenBank/DDBJ databases">
        <title>Bacillus thuringiensis and Bacillus weihenstephanensis as novel biocontrol agents of wilt causing Verticillium species.</title>
        <authorList>
            <person name="Hollensteiner J."/>
            <person name="Wemheuer F."/>
            <person name="Harting R."/>
            <person name="Kolarzyk A."/>
            <person name="Diaz-Valerio S."/>
            <person name="Poehlein A."/>
            <person name="Brzuszkiewicz E."/>
            <person name="Nesemann K."/>
            <person name="Braus-Stromeyer S."/>
            <person name="Braus G."/>
            <person name="Daniel R."/>
            <person name="Liesegang H."/>
        </authorList>
    </citation>
    <scope>NUCLEOTIDE SEQUENCE [LARGE SCALE GENOMIC DNA]</scope>
    <source>
        <strain evidence="2 3">GOE8</strain>
    </source>
</reference>
<name>A0A1E8BA69_BACMY</name>